<evidence type="ECO:0000259" key="1">
    <source>
        <dbReference type="PROSITE" id="PS51742"/>
    </source>
</evidence>
<feature type="domain" description="PPC" evidence="1">
    <location>
        <begin position="31"/>
        <end position="157"/>
    </location>
</feature>
<dbReference type="Proteomes" id="UP000663836">
    <property type="component" value="Unassembled WGS sequence"/>
</dbReference>
<dbReference type="EMBL" id="CAJOBD010002443">
    <property type="protein sequence ID" value="CAF3882398.1"/>
    <property type="molecule type" value="Genomic_DNA"/>
</dbReference>
<name>A0A819GIN8_9BILA</name>
<dbReference type="PANTHER" id="PTHR34988:SF1">
    <property type="entry name" value="DNA-BINDING PROTEIN"/>
    <property type="match status" value="1"/>
</dbReference>
<dbReference type="SUPFAM" id="SSF117856">
    <property type="entry name" value="AF0104/ALDC/Ptd012-like"/>
    <property type="match status" value="1"/>
</dbReference>
<accession>A0A819GIN8</accession>
<organism evidence="2 3">
    <name type="scientific">Rotaria sordida</name>
    <dbReference type="NCBI Taxonomy" id="392033"/>
    <lineage>
        <taxon>Eukaryota</taxon>
        <taxon>Metazoa</taxon>
        <taxon>Spiralia</taxon>
        <taxon>Gnathifera</taxon>
        <taxon>Rotifera</taxon>
        <taxon>Eurotatoria</taxon>
        <taxon>Bdelloidea</taxon>
        <taxon>Philodinida</taxon>
        <taxon>Philodinidae</taxon>
        <taxon>Rotaria</taxon>
    </lineage>
</organism>
<dbReference type="Pfam" id="PF03479">
    <property type="entry name" value="PCC"/>
    <property type="match status" value="1"/>
</dbReference>
<evidence type="ECO:0000313" key="3">
    <source>
        <dbReference type="Proteomes" id="UP000663836"/>
    </source>
</evidence>
<dbReference type="PANTHER" id="PTHR34988">
    <property type="entry name" value="PROTEIN, PUTATIVE-RELATED"/>
    <property type="match status" value="1"/>
</dbReference>
<evidence type="ECO:0000313" key="2">
    <source>
        <dbReference type="EMBL" id="CAF3882398.1"/>
    </source>
</evidence>
<dbReference type="InterPro" id="IPR005175">
    <property type="entry name" value="PPC_dom"/>
</dbReference>
<gene>
    <name evidence="2" type="ORF">JBS370_LOCUS19912</name>
</gene>
<dbReference type="Gene3D" id="3.30.1330.80">
    <property type="entry name" value="Hypothetical protein, similar to alpha- acetolactate decarboxylase, domain 2"/>
    <property type="match status" value="1"/>
</dbReference>
<reference evidence="2" key="1">
    <citation type="submission" date="2021-02" db="EMBL/GenBank/DDBJ databases">
        <authorList>
            <person name="Nowell W R."/>
        </authorList>
    </citation>
    <scope>NUCLEOTIDE SEQUENCE</scope>
</reference>
<proteinExistence type="predicted"/>
<dbReference type="AlphaFoldDB" id="A0A819GIN8"/>
<dbReference type="CDD" id="cd11378">
    <property type="entry name" value="DUF296"/>
    <property type="match status" value="1"/>
</dbReference>
<comment type="caution">
    <text evidence="2">The sequence shown here is derived from an EMBL/GenBank/DDBJ whole genome shotgun (WGS) entry which is preliminary data.</text>
</comment>
<protein>
    <recommendedName>
        <fullName evidence="1">PPC domain-containing protein</fullName>
    </recommendedName>
</protein>
<dbReference type="PROSITE" id="PS51742">
    <property type="entry name" value="PPC"/>
    <property type="match status" value="1"/>
</dbReference>
<sequence>MPGITNAISNILTLKSKIKPQQRTYRQTPASTRIRCFPLRIGPGIELISTIHELMEDIDVQSLSILSCVGTLSACSLDSHQLNKKEYNIVSLSGTFDKQSHNIMGSFADSETGSLIGGKIRSLTVHTTCELMLAEPLDCTFSREFDPRTGQNELHVRRKLLTDL</sequence>